<evidence type="ECO:0000313" key="2">
    <source>
        <dbReference type="WBParaSite" id="PEQ_0000122401-mRNA-1"/>
    </source>
</evidence>
<evidence type="ECO:0000313" key="1">
    <source>
        <dbReference type="Proteomes" id="UP000887564"/>
    </source>
</evidence>
<organism evidence="1 2">
    <name type="scientific">Parascaris equorum</name>
    <name type="common">Equine roundworm</name>
    <dbReference type="NCBI Taxonomy" id="6256"/>
    <lineage>
        <taxon>Eukaryota</taxon>
        <taxon>Metazoa</taxon>
        <taxon>Ecdysozoa</taxon>
        <taxon>Nematoda</taxon>
        <taxon>Chromadorea</taxon>
        <taxon>Rhabditida</taxon>
        <taxon>Spirurina</taxon>
        <taxon>Ascaridomorpha</taxon>
        <taxon>Ascaridoidea</taxon>
        <taxon>Ascarididae</taxon>
        <taxon>Parascaris</taxon>
    </lineage>
</organism>
<keyword evidence="1" id="KW-1185">Reference proteome</keyword>
<name>A0A914R3N7_PAREQ</name>
<dbReference type="WBParaSite" id="PEQ_0000122401-mRNA-1">
    <property type="protein sequence ID" value="PEQ_0000122401-mRNA-1"/>
    <property type="gene ID" value="PEQ_0000122401"/>
</dbReference>
<dbReference type="Proteomes" id="UP000887564">
    <property type="component" value="Unplaced"/>
</dbReference>
<accession>A0A914R3N7</accession>
<sequence length="70" mass="8105">MTNSYQFFNCLYIRDIKKQSCICEAFQMPELPAKWRGVMNATQYSAILSLPQRFRTSTGIVISPKDNYSC</sequence>
<reference evidence="2" key="1">
    <citation type="submission" date="2022-11" db="UniProtKB">
        <authorList>
            <consortium name="WormBaseParasite"/>
        </authorList>
    </citation>
    <scope>IDENTIFICATION</scope>
</reference>
<proteinExistence type="predicted"/>
<dbReference type="AlphaFoldDB" id="A0A914R3N7"/>
<protein>
    <submittedName>
        <fullName evidence="2">Uncharacterized protein</fullName>
    </submittedName>
</protein>